<name>A0A6C0DSJ9_9ZZZZ</name>
<dbReference type="AlphaFoldDB" id="A0A6C0DSJ9"/>
<evidence type="ECO:0000313" key="1">
    <source>
        <dbReference type="EMBL" id="QHT18155.1"/>
    </source>
</evidence>
<organism evidence="1">
    <name type="scientific">viral metagenome</name>
    <dbReference type="NCBI Taxonomy" id="1070528"/>
    <lineage>
        <taxon>unclassified sequences</taxon>
        <taxon>metagenomes</taxon>
        <taxon>organismal metagenomes</taxon>
    </lineage>
</organism>
<sequence>MNERGDADCAFKMRNGAKTMEGKEDVNIMARVKSYLEAIPQQYQNHDYSEINKRVDAYVKQYCRHDVVCDTVDIDLEHSKTIYYCETCLRTFTIDQIYKEISSEINYSRNVCDMFLFYKERLCKIENVRRVYGVIEFDCSHDEDNLQTHKTYSLGISVLAGCRFEGNVLWLAKQKSS</sequence>
<dbReference type="EMBL" id="MN739649">
    <property type="protein sequence ID" value="QHT18155.1"/>
    <property type="molecule type" value="Genomic_DNA"/>
</dbReference>
<reference evidence="1" key="1">
    <citation type="journal article" date="2020" name="Nature">
        <title>Giant virus diversity and host interactions through global metagenomics.</title>
        <authorList>
            <person name="Schulz F."/>
            <person name="Roux S."/>
            <person name="Paez-Espino D."/>
            <person name="Jungbluth S."/>
            <person name="Walsh D.A."/>
            <person name="Denef V.J."/>
            <person name="McMahon K.D."/>
            <person name="Konstantinidis K.T."/>
            <person name="Eloe-Fadrosh E.A."/>
            <person name="Kyrpides N.C."/>
            <person name="Woyke T."/>
        </authorList>
    </citation>
    <scope>NUCLEOTIDE SEQUENCE</scope>
    <source>
        <strain evidence="1">GVMAG-M-3300023174-3</strain>
    </source>
</reference>
<proteinExistence type="predicted"/>
<protein>
    <submittedName>
        <fullName evidence="1">Uncharacterized protein</fullName>
    </submittedName>
</protein>
<accession>A0A6C0DSJ9</accession>